<evidence type="ECO:0000256" key="1">
    <source>
        <dbReference type="ARBA" id="ARBA00001917"/>
    </source>
</evidence>
<dbReference type="CDD" id="cd00377">
    <property type="entry name" value="ICL_PEPM"/>
    <property type="match status" value="1"/>
</dbReference>
<evidence type="ECO:0000256" key="3">
    <source>
        <dbReference type="ARBA" id="ARBA00022643"/>
    </source>
</evidence>
<keyword evidence="2" id="KW-0285">Flavoprotein</keyword>
<dbReference type="InterPro" id="IPR039556">
    <property type="entry name" value="ICL/PEPM"/>
</dbReference>
<dbReference type="PANTHER" id="PTHR10578:SF107">
    <property type="entry name" value="2-HYDROXYACID OXIDASE 1"/>
    <property type="match status" value="1"/>
</dbReference>
<organism evidence="8 9">
    <name type="scientific">Streptosporangium jomthongense</name>
    <dbReference type="NCBI Taxonomy" id="1193683"/>
    <lineage>
        <taxon>Bacteria</taxon>
        <taxon>Bacillati</taxon>
        <taxon>Actinomycetota</taxon>
        <taxon>Actinomycetes</taxon>
        <taxon>Streptosporangiales</taxon>
        <taxon>Streptosporangiaceae</taxon>
        <taxon>Streptosporangium</taxon>
    </lineage>
</organism>
<protein>
    <submittedName>
        <fullName evidence="8">Alpha-hydroxy-acid oxidizing protein</fullName>
    </submittedName>
</protein>
<gene>
    <name evidence="8" type="ORF">ACFOYY_03455</name>
</gene>
<dbReference type="SUPFAM" id="SSF51621">
    <property type="entry name" value="Phosphoenolpyruvate/pyruvate domain"/>
    <property type="match status" value="1"/>
</dbReference>
<feature type="region of interest" description="Disordered" evidence="6">
    <location>
        <begin position="265"/>
        <end position="294"/>
    </location>
</feature>
<evidence type="ECO:0000313" key="9">
    <source>
        <dbReference type="Proteomes" id="UP001595698"/>
    </source>
</evidence>
<evidence type="ECO:0000256" key="2">
    <source>
        <dbReference type="ARBA" id="ARBA00022630"/>
    </source>
</evidence>
<evidence type="ECO:0000256" key="5">
    <source>
        <dbReference type="ARBA" id="ARBA00024042"/>
    </source>
</evidence>
<dbReference type="Gene3D" id="3.20.20.70">
    <property type="entry name" value="Aldolase class I"/>
    <property type="match status" value="1"/>
</dbReference>
<dbReference type="Pfam" id="PF01070">
    <property type="entry name" value="FMN_dh"/>
    <property type="match status" value="1"/>
</dbReference>
<dbReference type="InterPro" id="IPR015813">
    <property type="entry name" value="Pyrv/PenolPyrv_kinase-like_dom"/>
</dbReference>
<dbReference type="InterPro" id="IPR037396">
    <property type="entry name" value="FMN_HAD"/>
</dbReference>
<dbReference type="SUPFAM" id="SSF51395">
    <property type="entry name" value="FMN-linked oxidoreductases"/>
    <property type="match status" value="1"/>
</dbReference>
<dbReference type="CDD" id="cd02809">
    <property type="entry name" value="alpha_hydroxyacid_oxid_FMN"/>
    <property type="match status" value="1"/>
</dbReference>
<dbReference type="Pfam" id="PF13714">
    <property type="entry name" value="PEP_mutase"/>
    <property type="match status" value="1"/>
</dbReference>
<dbReference type="InterPro" id="IPR013785">
    <property type="entry name" value="Aldolase_TIM"/>
</dbReference>
<dbReference type="Proteomes" id="UP001595698">
    <property type="component" value="Unassembled WGS sequence"/>
</dbReference>
<evidence type="ECO:0000313" key="8">
    <source>
        <dbReference type="EMBL" id="MFC3979161.1"/>
    </source>
</evidence>
<evidence type="ECO:0000259" key="7">
    <source>
        <dbReference type="PROSITE" id="PS51349"/>
    </source>
</evidence>
<feature type="compositionally biased region" description="Basic and acidic residues" evidence="6">
    <location>
        <begin position="281"/>
        <end position="294"/>
    </location>
</feature>
<keyword evidence="3" id="KW-0288">FMN</keyword>
<evidence type="ECO:0000256" key="4">
    <source>
        <dbReference type="ARBA" id="ARBA00023002"/>
    </source>
</evidence>
<name>A0ABV8ETZ6_9ACTN</name>
<dbReference type="RefSeq" id="WP_386187767.1">
    <property type="nucleotide sequence ID" value="NZ_JBHSBC010000002.1"/>
</dbReference>
<comment type="similarity">
    <text evidence="5">Belongs to the FMN-dependent alpha-hydroxy acid dehydrogenase family.</text>
</comment>
<dbReference type="PROSITE" id="PS51349">
    <property type="entry name" value="FMN_HYDROXY_ACID_DH_2"/>
    <property type="match status" value="1"/>
</dbReference>
<accession>A0ABV8ETZ6</accession>
<dbReference type="EMBL" id="JBHSBC010000002">
    <property type="protein sequence ID" value="MFC3979161.1"/>
    <property type="molecule type" value="Genomic_DNA"/>
</dbReference>
<comment type="cofactor">
    <cofactor evidence="1">
        <name>FMN</name>
        <dbReference type="ChEBI" id="CHEBI:58210"/>
    </cofactor>
</comment>
<sequence>MNELRIGIGVHSPITALLAEEAGADVLWLGSLEMSASRGVPDREVLEVTEVAAIVRSVRAVTSLPIYVDADTGRGSDEVAVLATKLYEEAGATAICVEDNVFPKRNSLDDRFSGRELLGAEAFAERISAMVAARRSIQVIARTEALVAGHGADVAVRRLRRYAAAGADALFAQANRASADQLLPVVERIAPLRPMVLAPTVLPGVDAEAFAAHGPVTVIFANVVIRNLVAQTSRVLRDLMASRRLENVLPDLAGVERLFELAEHGHATDPPPATGVPVPEPRPRVEERATRPSDVETARVRMTEAAFDYCAGGAGDESGMRRNVERLDALTLTPRVLRDVSARSTLTELLGTPLSAPLLVTPMGLQALCHPRAEVATAAAAHSLGLGFTLSMFSSRPVEEVAEAAPDRLWQQVYLLREREVSWSLVGRAEQAGARAVVCTVDVPLVGRRSRDARNGFRRFDTAPPAIVQDPCFVDLLAHRRRRDPSLTPAGLVAELFPDPAVSWADLAELRSRTRLPLVVKGVLHPQDARRAVDAGADAIQVSTHGGRQSDRHVAAADALPAVVAAVGDRVPVLFDSGVRTGAHVATVLALGARAVLVGRPVLWGLAARGQEGVEGVLRSLTEELDHTMALLGAPAVDGLDRELIGVREWA</sequence>
<reference evidence="9" key="1">
    <citation type="journal article" date="2019" name="Int. J. Syst. Evol. Microbiol.">
        <title>The Global Catalogue of Microorganisms (GCM) 10K type strain sequencing project: providing services to taxonomists for standard genome sequencing and annotation.</title>
        <authorList>
            <consortium name="The Broad Institute Genomics Platform"/>
            <consortium name="The Broad Institute Genome Sequencing Center for Infectious Disease"/>
            <person name="Wu L."/>
            <person name="Ma J."/>
        </authorList>
    </citation>
    <scope>NUCLEOTIDE SEQUENCE [LARGE SCALE GENOMIC DNA]</scope>
    <source>
        <strain evidence="9">TBRC 7912</strain>
    </source>
</reference>
<evidence type="ECO:0000256" key="6">
    <source>
        <dbReference type="SAM" id="MobiDB-lite"/>
    </source>
</evidence>
<dbReference type="Gene3D" id="3.20.20.60">
    <property type="entry name" value="Phosphoenolpyruvate-binding domains"/>
    <property type="match status" value="1"/>
</dbReference>
<feature type="domain" description="FMN hydroxy acid dehydrogenase" evidence="7">
    <location>
        <begin position="283"/>
        <end position="650"/>
    </location>
</feature>
<feature type="compositionally biased region" description="Pro residues" evidence="6">
    <location>
        <begin position="269"/>
        <end position="280"/>
    </location>
</feature>
<dbReference type="InterPro" id="IPR040442">
    <property type="entry name" value="Pyrv_kinase-like_dom_sf"/>
</dbReference>
<dbReference type="InterPro" id="IPR012133">
    <property type="entry name" value="Alpha-hydoxy_acid_DH_FMN"/>
</dbReference>
<dbReference type="InterPro" id="IPR000262">
    <property type="entry name" value="FMN-dep_DH"/>
</dbReference>
<dbReference type="PANTHER" id="PTHR10578">
    <property type="entry name" value="S -2-HYDROXY-ACID OXIDASE-RELATED"/>
    <property type="match status" value="1"/>
</dbReference>
<keyword evidence="4" id="KW-0560">Oxidoreductase</keyword>
<proteinExistence type="inferred from homology"/>
<comment type="caution">
    <text evidence="8">The sequence shown here is derived from an EMBL/GenBank/DDBJ whole genome shotgun (WGS) entry which is preliminary data.</text>
</comment>
<keyword evidence="9" id="KW-1185">Reference proteome</keyword>